<feature type="transmembrane region" description="Helical" evidence="7">
    <location>
        <begin position="255"/>
        <end position="278"/>
    </location>
</feature>
<keyword evidence="3" id="KW-1003">Cell membrane</keyword>
<dbReference type="PROSITE" id="PS50928">
    <property type="entry name" value="ABC_TM1"/>
    <property type="match status" value="1"/>
</dbReference>
<dbReference type="Pfam" id="PF00528">
    <property type="entry name" value="BPD_transp_1"/>
    <property type="match status" value="1"/>
</dbReference>
<dbReference type="KEGG" id="ifn:GM661_12455"/>
<dbReference type="Gene3D" id="1.10.3720.10">
    <property type="entry name" value="MetI-like"/>
    <property type="match status" value="1"/>
</dbReference>
<dbReference type="Proteomes" id="UP000665020">
    <property type="component" value="Chromosome"/>
</dbReference>
<feature type="transmembrane region" description="Helical" evidence="7">
    <location>
        <begin position="89"/>
        <end position="111"/>
    </location>
</feature>
<keyword evidence="10" id="KW-1185">Reference proteome</keyword>
<evidence type="ECO:0000313" key="10">
    <source>
        <dbReference type="Proteomes" id="UP000665020"/>
    </source>
</evidence>
<keyword evidence="4 7" id="KW-0812">Transmembrane</keyword>
<dbReference type="InterPro" id="IPR050366">
    <property type="entry name" value="BP-dependent_transpt_permease"/>
</dbReference>
<feature type="transmembrane region" description="Helical" evidence="7">
    <location>
        <begin position="191"/>
        <end position="210"/>
    </location>
</feature>
<dbReference type="InterPro" id="IPR035906">
    <property type="entry name" value="MetI-like_sf"/>
</dbReference>
<dbReference type="InterPro" id="IPR025966">
    <property type="entry name" value="OppC_N"/>
</dbReference>
<dbReference type="PANTHER" id="PTHR43386:SF1">
    <property type="entry name" value="D,D-DIPEPTIDE TRANSPORT SYSTEM PERMEASE PROTEIN DDPC-RELATED"/>
    <property type="match status" value="1"/>
</dbReference>
<feature type="domain" description="ABC transmembrane type-1" evidence="8">
    <location>
        <begin position="83"/>
        <end position="279"/>
    </location>
</feature>
<keyword evidence="5 7" id="KW-1133">Transmembrane helix</keyword>
<evidence type="ECO:0000256" key="4">
    <source>
        <dbReference type="ARBA" id="ARBA00022692"/>
    </source>
</evidence>
<dbReference type="PANTHER" id="PTHR43386">
    <property type="entry name" value="OLIGOPEPTIDE TRANSPORT SYSTEM PERMEASE PROTEIN APPC"/>
    <property type="match status" value="1"/>
</dbReference>
<feature type="transmembrane region" description="Helical" evidence="7">
    <location>
        <begin position="131"/>
        <end position="158"/>
    </location>
</feature>
<dbReference type="InterPro" id="IPR000515">
    <property type="entry name" value="MetI-like"/>
</dbReference>
<gene>
    <name evidence="9" type="ORF">GM661_12455</name>
</gene>
<evidence type="ECO:0000256" key="6">
    <source>
        <dbReference type="ARBA" id="ARBA00023136"/>
    </source>
</evidence>
<dbReference type="RefSeq" id="WP_125990912.1">
    <property type="nucleotide sequence ID" value="NZ_CP046640.1"/>
</dbReference>
<evidence type="ECO:0000256" key="5">
    <source>
        <dbReference type="ARBA" id="ARBA00022989"/>
    </source>
</evidence>
<evidence type="ECO:0000256" key="2">
    <source>
        <dbReference type="ARBA" id="ARBA00022448"/>
    </source>
</evidence>
<sequence length="292" mass="32537">MDWQEVFRRLVKNKISLIGLIIILFFVIIATFAPFIAPAEDSDEPYLIPRAGWAFEPQPPSKEHIFGTAEGQYDIYYGIIWGTRTAFRIGFVVVGISTLLGIIVGTIAAYYGGWIDEIMMRITDVFMSIPFMVAAIVMTTILGQGITNMMIALITFGWMNTARLMRSQVLSIKSEEFVVAANALGANDFRIIFRHIIFNTIFPVVIQASMRMGSMVITASSLSFLGIGAPEGYADWGQMISFARNWILGGQGNALNYWFTVIIPGTAITLFCLSWNLIGDAFRDILDPKLQN</sequence>
<feature type="transmembrane region" description="Helical" evidence="7">
    <location>
        <begin position="15"/>
        <end position="37"/>
    </location>
</feature>
<evidence type="ECO:0000259" key="8">
    <source>
        <dbReference type="PROSITE" id="PS50928"/>
    </source>
</evidence>
<dbReference type="AlphaFoldDB" id="A0A8A7KGT8"/>
<dbReference type="GO" id="GO:0055085">
    <property type="term" value="P:transmembrane transport"/>
    <property type="evidence" value="ECO:0007669"/>
    <property type="project" value="InterPro"/>
</dbReference>
<keyword evidence="2 7" id="KW-0813">Transport</keyword>
<dbReference type="SUPFAM" id="SSF161098">
    <property type="entry name" value="MetI-like"/>
    <property type="match status" value="1"/>
</dbReference>
<keyword evidence="6 7" id="KW-0472">Membrane</keyword>
<evidence type="ECO:0000256" key="1">
    <source>
        <dbReference type="ARBA" id="ARBA00004651"/>
    </source>
</evidence>
<name>A0A8A7KGT8_9FIRM</name>
<evidence type="ECO:0000256" key="7">
    <source>
        <dbReference type="RuleBase" id="RU363032"/>
    </source>
</evidence>
<protein>
    <submittedName>
        <fullName evidence="9">ABC transporter permease subunit</fullName>
    </submittedName>
</protein>
<comment type="subcellular location">
    <subcellularLocation>
        <location evidence="1 7">Cell membrane</location>
        <topology evidence="1 7">Multi-pass membrane protein</topology>
    </subcellularLocation>
</comment>
<evidence type="ECO:0000256" key="3">
    <source>
        <dbReference type="ARBA" id="ARBA00022475"/>
    </source>
</evidence>
<accession>A0A8A7KGT8</accession>
<comment type="similarity">
    <text evidence="7">Belongs to the binding-protein-dependent transport system permease family.</text>
</comment>
<evidence type="ECO:0000313" key="9">
    <source>
        <dbReference type="EMBL" id="QTL98719.1"/>
    </source>
</evidence>
<reference evidence="9" key="1">
    <citation type="submission" date="2019-12" db="EMBL/GenBank/DDBJ databases">
        <authorList>
            <person name="zhang j."/>
            <person name="sun C.M."/>
        </authorList>
    </citation>
    <scope>NUCLEOTIDE SEQUENCE</scope>
    <source>
        <strain evidence="9">NS-1</strain>
    </source>
</reference>
<proteinExistence type="inferred from homology"/>
<dbReference type="CDD" id="cd06261">
    <property type="entry name" value="TM_PBP2"/>
    <property type="match status" value="1"/>
</dbReference>
<dbReference type="Pfam" id="PF12911">
    <property type="entry name" value="OppC_N"/>
    <property type="match status" value="1"/>
</dbReference>
<dbReference type="EMBL" id="CP046640">
    <property type="protein sequence ID" value="QTL98719.1"/>
    <property type="molecule type" value="Genomic_DNA"/>
</dbReference>
<dbReference type="GO" id="GO:0005886">
    <property type="term" value="C:plasma membrane"/>
    <property type="evidence" value="ECO:0007669"/>
    <property type="project" value="UniProtKB-SubCell"/>
</dbReference>
<organism evidence="9 10">
    <name type="scientific">Iocasia fonsfrigidae</name>
    <dbReference type="NCBI Taxonomy" id="2682810"/>
    <lineage>
        <taxon>Bacteria</taxon>
        <taxon>Bacillati</taxon>
        <taxon>Bacillota</taxon>
        <taxon>Clostridia</taxon>
        <taxon>Halanaerobiales</taxon>
        <taxon>Halanaerobiaceae</taxon>
        <taxon>Iocasia</taxon>
    </lineage>
</organism>